<name>A0A0F9E9I2_9ZZZZ</name>
<evidence type="ECO:0000313" key="1">
    <source>
        <dbReference type="EMBL" id="KKL70728.1"/>
    </source>
</evidence>
<proteinExistence type="predicted"/>
<dbReference type="EMBL" id="LAZR01025812">
    <property type="protein sequence ID" value="KKL70728.1"/>
    <property type="molecule type" value="Genomic_DNA"/>
</dbReference>
<gene>
    <name evidence="1" type="ORF">LCGC14_2101960</name>
</gene>
<organism evidence="1">
    <name type="scientific">marine sediment metagenome</name>
    <dbReference type="NCBI Taxonomy" id="412755"/>
    <lineage>
        <taxon>unclassified sequences</taxon>
        <taxon>metagenomes</taxon>
        <taxon>ecological metagenomes</taxon>
    </lineage>
</organism>
<comment type="caution">
    <text evidence="1">The sequence shown here is derived from an EMBL/GenBank/DDBJ whole genome shotgun (WGS) entry which is preliminary data.</text>
</comment>
<reference evidence="1" key="1">
    <citation type="journal article" date="2015" name="Nature">
        <title>Complex archaea that bridge the gap between prokaryotes and eukaryotes.</title>
        <authorList>
            <person name="Spang A."/>
            <person name="Saw J.H."/>
            <person name="Jorgensen S.L."/>
            <person name="Zaremba-Niedzwiedzka K."/>
            <person name="Martijn J."/>
            <person name="Lind A.E."/>
            <person name="van Eijk R."/>
            <person name="Schleper C."/>
            <person name="Guy L."/>
            <person name="Ettema T.J."/>
        </authorList>
    </citation>
    <scope>NUCLEOTIDE SEQUENCE</scope>
</reference>
<feature type="non-terminal residue" evidence="1">
    <location>
        <position position="74"/>
    </location>
</feature>
<protein>
    <submittedName>
        <fullName evidence="1">Uncharacterized protein</fullName>
    </submittedName>
</protein>
<accession>A0A0F9E9I2</accession>
<sequence>MNKDEAAKELAARVAADINKVGTDAYIEGVKKATAVLEKATKPFEYKGGTYSGTQLTRIVQELQDKVSRIFVSL</sequence>
<dbReference type="AlphaFoldDB" id="A0A0F9E9I2"/>